<organism evidence="2 3">
    <name type="scientific">Tabrizicola piscis</name>
    <dbReference type="NCBI Taxonomy" id="2494374"/>
    <lineage>
        <taxon>Bacteria</taxon>
        <taxon>Pseudomonadati</taxon>
        <taxon>Pseudomonadota</taxon>
        <taxon>Alphaproteobacteria</taxon>
        <taxon>Rhodobacterales</taxon>
        <taxon>Paracoccaceae</taxon>
        <taxon>Tabrizicola</taxon>
    </lineage>
</organism>
<feature type="transmembrane region" description="Helical" evidence="1">
    <location>
        <begin position="110"/>
        <end position="137"/>
    </location>
</feature>
<evidence type="ECO:0000313" key="2">
    <source>
        <dbReference type="EMBL" id="AZL59621.1"/>
    </source>
</evidence>
<keyword evidence="1" id="KW-0812">Transmembrane</keyword>
<gene>
    <name evidence="2" type="ORF">EI545_12720</name>
</gene>
<accession>A0A3S8U7N4</accession>
<dbReference type="Proteomes" id="UP000282002">
    <property type="component" value="Chromosome"/>
</dbReference>
<protein>
    <recommendedName>
        <fullName evidence="4">Alpha/beta hydrolase</fullName>
    </recommendedName>
</protein>
<dbReference type="InterPro" id="IPR029058">
    <property type="entry name" value="AB_hydrolase_fold"/>
</dbReference>
<keyword evidence="3" id="KW-1185">Reference proteome</keyword>
<proteinExistence type="predicted"/>
<dbReference type="EMBL" id="CP034328">
    <property type="protein sequence ID" value="AZL59621.1"/>
    <property type="molecule type" value="Genomic_DNA"/>
</dbReference>
<dbReference type="KEGG" id="taw:EI545_12720"/>
<dbReference type="OrthoDB" id="7843421at2"/>
<evidence type="ECO:0008006" key="4">
    <source>
        <dbReference type="Google" id="ProtNLM"/>
    </source>
</evidence>
<keyword evidence="1" id="KW-0472">Membrane</keyword>
<keyword evidence="1" id="KW-1133">Transmembrane helix</keyword>
<sequence length="299" mass="32640">MTDTADTPPLPPIVPDASSAGPAAAFRIVAPKAALWFQPGSRQLVVSFDNLATVDDPYPRPPWLLARLMAEGYAVLGVQTYAKDWYRNPDAAPMVQSLAASGFFRHFDRVVFIGASMGAFAAINLATLVPGAAVIAFSPQSTMSSTIAPFERRFGWAVRKSDWTTPAFLDARDALPQVAQIVLLYDGRVSEDLGHARRLTAPNVQLVRIDHSTHEAIRVVLKCAALPPLLAEVMQTGKAGPAFWQAMRARRTVRKWARALMEAVVADGHPARIRATATALLRQEDYLFAQTALRDLRTP</sequence>
<dbReference type="RefSeq" id="WP_125325816.1">
    <property type="nucleotide sequence ID" value="NZ_CP034328.1"/>
</dbReference>
<dbReference type="Gene3D" id="3.40.50.1820">
    <property type="entry name" value="alpha/beta hydrolase"/>
    <property type="match status" value="1"/>
</dbReference>
<dbReference type="SUPFAM" id="SSF53474">
    <property type="entry name" value="alpha/beta-Hydrolases"/>
    <property type="match status" value="1"/>
</dbReference>
<evidence type="ECO:0000256" key="1">
    <source>
        <dbReference type="SAM" id="Phobius"/>
    </source>
</evidence>
<dbReference type="AlphaFoldDB" id="A0A3S8U7N4"/>
<name>A0A3S8U7N4_9RHOB</name>
<reference evidence="2 3" key="1">
    <citation type="submission" date="2018-12" db="EMBL/GenBank/DDBJ databases">
        <title>Complete genome sequencing of Tabrizicola sp. K13M18.</title>
        <authorList>
            <person name="Bae J.-W."/>
        </authorList>
    </citation>
    <scope>NUCLEOTIDE SEQUENCE [LARGE SCALE GENOMIC DNA]</scope>
    <source>
        <strain evidence="2 3">K13M18</strain>
    </source>
</reference>
<evidence type="ECO:0000313" key="3">
    <source>
        <dbReference type="Proteomes" id="UP000282002"/>
    </source>
</evidence>